<organism evidence="2 3">
    <name type="scientific">Nocardiopsis lambiniae</name>
    <dbReference type="NCBI Taxonomy" id="3075539"/>
    <lineage>
        <taxon>Bacteria</taxon>
        <taxon>Bacillati</taxon>
        <taxon>Actinomycetota</taxon>
        <taxon>Actinomycetes</taxon>
        <taxon>Streptosporangiales</taxon>
        <taxon>Nocardiopsidaceae</taxon>
        <taxon>Nocardiopsis</taxon>
    </lineage>
</organism>
<proteinExistence type="predicted"/>
<evidence type="ECO:0000313" key="3">
    <source>
        <dbReference type="Proteomes" id="UP001183390"/>
    </source>
</evidence>
<evidence type="ECO:0000256" key="1">
    <source>
        <dbReference type="SAM" id="Phobius"/>
    </source>
</evidence>
<feature type="transmembrane region" description="Helical" evidence="1">
    <location>
        <begin position="12"/>
        <end position="34"/>
    </location>
</feature>
<dbReference type="Proteomes" id="UP001183390">
    <property type="component" value="Unassembled WGS sequence"/>
</dbReference>
<evidence type="ECO:0008006" key="4">
    <source>
        <dbReference type="Google" id="ProtNLM"/>
    </source>
</evidence>
<reference evidence="3" key="1">
    <citation type="submission" date="2023-07" db="EMBL/GenBank/DDBJ databases">
        <title>30 novel species of actinomycetes from the DSMZ collection.</title>
        <authorList>
            <person name="Nouioui I."/>
        </authorList>
    </citation>
    <scope>NUCLEOTIDE SEQUENCE [LARGE SCALE GENOMIC DNA]</scope>
    <source>
        <strain evidence="3">DSM 44743</strain>
    </source>
</reference>
<dbReference type="RefSeq" id="WP_311511071.1">
    <property type="nucleotide sequence ID" value="NZ_JAVREP010000004.1"/>
</dbReference>
<dbReference type="EMBL" id="JAVREP010000004">
    <property type="protein sequence ID" value="MDT0328339.1"/>
    <property type="molecule type" value="Genomic_DNA"/>
</dbReference>
<keyword evidence="1" id="KW-0812">Transmembrane</keyword>
<keyword evidence="1" id="KW-1133">Transmembrane helix</keyword>
<gene>
    <name evidence="2" type="ORF">RM479_07930</name>
</gene>
<feature type="transmembrane region" description="Helical" evidence="1">
    <location>
        <begin position="40"/>
        <end position="59"/>
    </location>
</feature>
<protein>
    <recommendedName>
        <fullName evidence="4">DUF2244 domain-containing protein</fullName>
    </recommendedName>
</protein>
<keyword evidence="1" id="KW-0472">Membrane</keyword>
<comment type="caution">
    <text evidence="2">The sequence shown here is derived from an EMBL/GenBank/DDBJ whole genome shotgun (WGS) entry which is preliminary data.</text>
</comment>
<sequence length="119" mass="12593">MSDRPEEPRTPLMEGRVITVCSVLATLVTLLMLWTWTDAVPFAVMAVCLVAATGALGFLHRRSGAAELVGGPFDGARVGPARVAECRRRGELILPAREGTVRYSPDGSGRLVHVPGPGA</sequence>
<name>A0ABU2M6P2_9ACTN</name>
<accession>A0ABU2M6P2</accession>
<evidence type="ECO:0000313" key="2">
    <source>
        <dbReference type="EMBL" id="MDT0328339.1"/>
    </source>
</evidence>
<keyword evidence="3" id="KW-1185">Reference proteome</keyword>